<dbReference type="RefSeq" id="WP_068571592.1">
    <property type="nucleotide sequence ID" value="NZ_LSRF01000044.1"/>
</dbReference>
<evidence type="ECO:0000313" key="2">
    <source>
        <dbReference type="Proteomes" id="UP000070258"/>
    </source>
</evidence>
<dbReference type="OrthoDB" id="4762756at2"/>
<proteinExistence type="predicted"/>
<dbReference type="STRING" id="239498.AXK60_08565"/>
<name>A0A138AEC0_9ACTN</name>
<protein>
    <submittedName>
        <fullName evidence="1">Uncharacterized protein</fullName>
    </submittedName>
</protein>
<gene>
    <name evidence="1" type="ORF">AXK60_08565</name>
</gene>
<dbReference type="Proteomes" id="UP000070258">
    <property type="component" value="Unassembled WGS sequence"/>
</dbReference>
<accession>A0A138AEC0</accession>
<reference evidence="2" key="1">
    <citation type="submission" date="2016-02" db="EMBL/GenBank/DDBJ databases">
        <authorList>
            <person name="Wen L."/>
            <person name="He K."/>
            <person name="Yang H."/>
        </authorList>
    </citation>
    <scope>NUCLEOTIDE SEQUENCE [LARGE SCALE GENOMIC DNA]</scope>
    <source>
        <strain evidence="2">JCM 15929</strain>
    </source>
</reference>
<dbReference type="EMBL" id="LSRF01000044">
    <property type="protein sequence ID" value="KXP08717.1"/>
    <property type="molecule type" value="Genomic_DNA"/>
</dbReference>
<sequence>MDDVRVYLRDLRSKEWIRYTAEEWITQYYARIEDALCEYRDTFGGSLGLTGTIESGRLTVCDANDKVVLDFDWRTEAVDSTANGASRSWR</sequence>
<dbReference type="AlphaFoldDB" id="A0A138AEC0"/>
<comment type="caution">
    <text evidence="1">The sequence shown here is derived from an EMBL/GenBank/DDBJ whole genome shotgun (WGS) entry which is preliminary data.</text>
</comment>
<evidence type="ECO:0000313" key="1">
    <source>
        <dbReference type="EMBL" id="KXP08717.1"/>
    </source>
</evidence>
<organism evidence="1 2">
    <name type="scientific">Tsukamurella pseudospumae</name>
    <dbReference type="NCBI Taxonomy" id="239498"/>
    <lineage>
        <taxon>Bacteria</taxon>
        <taxon>Bacillati</taxon>
        <taxon>Actinomycetota</taxon>
        <taxon>Actinomycetes</taxon>
        <taxon>Mycobacteriales</taxon>
        <taxon>Tsukamurellaceae</taxon>
        <taxon>Tsukamurella</taxon>
    </lineage>
</organism>